<dbReference type="RefSeq" id="XP_007322841.1">
    <property type="nucleotide sequence ID" value="XM_007322779.1"/>
</dbReference>
<organism>
    <name type="scientific">Serpula lacrymans var. lacrymans (strain S7.9)</name>
    <name type="common">Dry rot fungus</name>
    <dbReference type="NCBI Taxonomy" id="578457"/>
    <lineage>
        <taxon>Eukaryota</taxon>
        <taxon>Fungi</taxon>
        <taxon>Dikarya</taxon>
        <taxon>Basidiomycota</taxon>
        <taxon>Agaricomycotina</taxon>
        <taxon>Agaricomycetes</taxon>
        <taxon>Agaricomycetidae</taxon>
        <taxon>Boletales</taxon>
        <taxon>Coniophorineae</taxon>
        <taxon>Serpulaceae</taxon>
        <taxon>Serpula</taxon>
    </lineage>
</organism>
<dbReference type="InterPro" id="IPR051140">
    <property type="entry name" value="GATA_TF"/>
</dbReference>
<dbReference type="EMBL" id="GL945440">
    <property type="protein sequence ID" value="EGO20875.1"/>
    <property type="molecule type" value="Genomic_DNA"/>
</dbReference>
<dbReference type="OrthoDB" id="2162994at2759"/>
<evidence type="ECO:0000259" key="6">
    <source>
        <dbReference type="PROSITE" id="PS50114"/>
    </source>
</evidence>
<evidence type="ECO:0000256" key="5">
    <source>
        <dbReference type="SAM" id="MobiDB-lite"/>
    </source>
</evidence>
<dbReference type="GO" id="GO:0006355">
    <property type="term" value="P:regulation of DNA-templated transcription"/>
    <property type="evidence" value="ECO:0007669"/>
    <property type="project" value="InterPro"/>
</dbReference>
<evidence type="ECO:0000256" key="4">
    <source>
        <dbReference type="PROSITE-ProRule" id="PRU00094"/>
    </source>
</evidence>
<feature type="region of interest" description="Disordered" evidence="5">
    <location>
        <begin position="237"/>
        <end position="290"/>
    </location>
</feature>
<dbReference type="SUPFAM" id="SSF57716">
    <property type="entry name" value="Glucocorticoid receptor-like (DNA-binding domain)"/>
    <property type="match status" value="1"/>
</dbReference>
<dbReference type="InterPro" id="IPR000679">
    <property type="entry name" value="Znf_GATA"/>
</dbReference>
<sequence>MSADNRYMYHNPQGMPPSYEYQPYPTSSYEPAQISQAPVRSIRSSSSQSHSPHQQTTFASPTSSYPPPTYAAASYTVAQSHQPQWTGENWPTYNQSYPQQQPMDMAFNPGPGRPEAIATVSSTENRPYGSGPVSQPSPEFRRNEERYVPPEPLSSPTQSNDKRREKGSPPIANMPVVPIGLDFMKLLDSYRLIIDASSSLSNNSSTSQGRPPPAETTERMLQSANYGMQMLESAIIPSNVEPKPVTNREEPKETAVNSKKQKPEDQVQEGQTCLGCNATSTPEWRRGPMGPRTLCNACGLVYAKLIKKRVRDSGRAKGGNDNGAQGQGSQNNGDEGFASSGEGGSEDEESYGSQERPSDFEDQGRRG</sequence>
<dbReference type="SMART" id="SM00401">
    <property type="entry name" value="ZnF_GATA"/>
    <property type="match status" value="1"/>
</dbReference>
<feature type="compositionally biased region" description="Low complexity" evidence="5">
    <location>
        <begin position="35"/>
        <end position="63"/>
    </location>
</feature>
<feature type="compositionally biased region" description="Basic and acidic residues" evidence="5">
    <location>
        <begin position="139"/>
        <end position="148"/>
    </location>
</feature>
<evidence type="ECO:0000313" key="7">
    <source>
        <dbReference type="EMBL" id="EGO20875.1"/>
    </source>
</evidence>
<feature type="region of interest" description="Disordered" evidence="5">
    <location>
        <begin position="199"/>
        <end position="218"/>
    </location>
</feature>
<dbReference type="GO" id="GO:0043565">
    <property type="term" value="F:sequence-specific DNA binding"/>
    <property type="evidence" value="ECO:0007669"/>
    <property type="project" value="InterPro"/>
</dbReference>
<keyword evidence="3" id="KW-0862">Zinc</keyword>
<feature type="region of interest" description="Disordered" evidence="5">
    <location>
        <begin position="312"/>
        <end position="367"/>
    </location>
</feature>
<name>F8P847_SERL9</name>
<feature type="compositionally biased region" description="Low complexity" evidence="5">
    <location>
        <begin position="322"/>
        <end position="340"/>
    </location>
</feature>
<dbReference type="Gene3D" id="3.30.50.10">
    <property type="entry name" value="Erythroid Transcription Factor GATA-1, subunit A"/>
    <property type="match status" value="1"/>
</dbReference>
<dbReference type="HOGENOM" id="CLU_061218_0_0_1"/>
<dbReference type="KEGG" id="sla:SERLADRAFT_491527"/>
<evidence type="ECO:0000256" key="2">
    <source>
        <dbReference type="ARBA" id="ARBA00022771"/>
    </source>
</evidence>
<proteinExistence type="predicted"/>
<dbReference type="InterPro" id="IPR013088">
    <property type="entry name" value="Znf_NHR/GATA"/>
</dbReference>
<dbReference type="CDD" id="cd00202">
    <property type="entry name" value="ZnF_GATA"/>
    <property type="match status" value="1"/>
</dbReference>
<feature type="region of interest" description="Disordered" evidence="5">
    <location>
        <begin position="1"/>
        <end position="173"/>
    </location>
</feature>
<dbReference type="GO" id="GO:0008270">
    <property type="term" value="F:zinc ion binding"/>
    <property type="evidence" value="ECO:0007669"/>
    <property type="project" value="UniProtKB-KW"/>
</dbReference>
<keyword evidence="1" id="KW-0479">Metal-binding</keyword>
<feature type="compositionally biased region" description="Basic and acidic residues" evidence="5">
    <location>
        <begin position="356"/>
        <end position="367"/>
    </location>
</feature>
<feature type="compositionally biased region" description="Polar residues" evidence="5">
    <location>
        <begin position="77"/>
        <end position="102"/>
    </location>
</feature>
<evidence type="ECO:0000256" key="3">
    <source>
        <dbReference type="ARBA" id="ARBA00022833"/>
    </source>
</evidence>
<keyword evidence="2 4" id="KW-0863">Zinc-finger</keyword>
<dbReference type="PANTHER" id="PTHR45658:SF18">
    <property type="entry name" value="PROTEIN GAT2"/>
    <property type="match status" value="1"/>
</dbReference>
<feature type="domain" description="GATA-type" evidence="6">
    <location>
        <begin position="267"/>
        <end position="302"/>
    </location>
</feature>
<feature type="compositionally biased region" description="Polar residues" evidence="5">
    <location>
        <begin position="24"/>
        <end position="34"/>
    </location>
</feature>
<dbReference type="Pfam" id="PF00320">
    <property type="entry name" value="GATA"/>
    <property type="match status" value="1"/>
</dbReference>
<protein>
    <submittedName>
        <fullName evidence="7">GATA-4/5/6 transcription factor</fullName>
    </submittedName>
</protein>
<gene>
    <name evidence="7" type="ORF">SERLADRAFT_491527</name>
</gene>
<evidence type="ECO:0000256" key="1">
    <source>
        <dbReference type="ARBA" id="ARBA00022723"/>
    </source>
</evidence>
<reference evidence="7" key="1">
    <citation type="submission" date="2011-04" db="EMBL/GenBank/DDBJ databases">
        <title>Evolution of plant cell wall degrading machinery underlies the functional diversity of forest fungi.</title>
        <authorList>
            <consortium name="US DOE Joint Genome Institute (JGI-PGF)"/>
            <person name="Eastwood D.C."/>
            <person name="Floudas D."/>
            <person name="Binder M."/>
            <person name="Majcherczyk A."/>
            <person name="Schneider P."/>
            <person name="Aerts A."/>
            <person name="Asiegbu F.O."/>
            <person name="Baker S.E."/>
            <person name="Barry K."/>
            <person name="Bendiksby M."/>
            <person name="Blumentritt M."/>
            <person name="Coutinho P.M."/>
            <person name="Cullen D."/>
            <person name="Cullen D."/>
            <person name="Gathman A."/>
            <person name="Goodell B."/>
            <person name="Henrissat B."/>
            <person name="Ihrmark K."/>
            <person name="Kauserud H."/>
            <person name="Kohler A."/>
            <person name="LaButti K."/>
            <person name="Lapidus A."/>
            <person name="Lavin J.L."/>
            <person name="Lee Y.-H."/>
            <person name="Lindquist E."/>
            <person name="Lilly W."/>
            <person name="Lucas S."/>
            <person name="Morin E."/>
            <person name="Murat C."/>
            <person name="Oguiza J.A."/>
            <person name="Park J."/>
            <person name="Pisabarro A.G."/>
            <person name="Riley R."/>
            <person name="Rosling A."/>
            <person name="Salamov A."/>
            <person name="Schmidt O."/>
            <person name="Schmutz J."/>
            <person name="Skrede I."/>
            <person name="Stenlid J."/>
            <person name="Wiebenga A."/>
            <person name="Xie X."/>
            <person name="Kues U."/>
            <person name="Hibbett D.S."/>
            <person name="Hoffmeister D."/>
            <person name="Hogberg N."/>
            <person name="Martin F."/>
            <person name="Grigoriev I.V."/>
            <person name="Watkinson S.C."/>
        </authorList>
    </citation>
    <scope>NUCLEOTIDE SEQUENCE</scope>
    <source>
        <strain evidence="7">S7.9</strain>
    </source>
</reference>
<dbReference type="PANTHER" id="PTHR45658">
    <property type="entry name" value="GATA TRANSCRIPTION FACTOR"/>
    <property type="match status" value="1"/>
</dbReference>
<dbReference type="AlphaFoldDB" id="F8P847"/>
<dbReference type="PROSITE" id="PS50114">
    <property type="entry name" value="GATA_ZN_FINGER_2"/>
    <property type="match status" value="1"/>
</dbReference>
<accession>F8P847</accession>
<dbReference type="Proteomes" id="UP000008064">
    <property type="component" value="Unassembled WGS sequence"/>
</dbReference>
<dbReference type="GeneID" id="18821694"/>